<dbReference type="EMBL" id="JAUZMY010000045">
    <property type="protein sequence ID" value="MEE2041286.1"/>
    <property type="molecule type" value="Genomic_DNA"/>
</dbReference>
<dbReference type="Proteomes" id="UP001356095">
    <property type="component" value="Unassembled WGS sequence"/>
</dbReference>
<organism evidence="1 2">
    <name type="scientific">Nocardiopsis codii</name>
    <dbReference type="NCBI Taxonomy" id="3065942"/>
    <lineage>
        <taxon>Bacteria</taxon>
        <taxon>Bacillati</taxon>
        <taxon>Actinomycetota</taxon>
        <taxon>Actinomycetes</taxon>
        <taxon>Streptosporangiales</taxon>
        <taxon>Nocardiopsidaceae</taxon>
        <taxon>Nocardiopsis</taxon>
    </lineage>
</organism>
<dbReference type="RefSeq" id="WP_330095046.1">
    <property type="nucleotide sequence ID" value="NZ_JAUZMY010000045.1"/>
</dbReference>
<reference evidence="1 2" key="1">
    <citation type="submission" date="2023-08" db="EMBL/GenBank/DDBJ databases">
        <authorList>
            <person name="Girao M."/>
            <person name="Carvalho M.F."/>
        </authorList>
    </citation>
    <scope>NUCLEOTIDE SEQUENCE [LARGE SCALE GENOMIC DNA]</scope>
    <source>
        <strain evidence="1 2">CT-R113</strain>
    </source>
</reference>
<evidence type="ECO:0000313" key="2">
    <source>
        <dbReference type="Proteomes" id="UP001356095"/>
    </source>
</evidence>
<protein>
    <submittedName>
        <fullName evidence="1">Uncharacterized protein</fullName>
    </submittedName>
</protein>
<name>A0ABU7KGB8_9ACTN</name>
<gene>
    <name evidence="1" type="ORF">Q8791_29080</name>
</gene>
<comment type="caution">
    <text evidence="1">The sequence shown here is derived from an EMBL/GenBank/DDBJ whole genome shotgun (WGS) entry which is preliminary data.</text>
</comment>
<accession>A0ABU7KGB8</accession>
<keyword evidence="2" id="KW-1185">Reference proteome</keyword>
<sequence length="335" mass="34554">MSVRALALASGTTGLEDHRLLIGALLGGVDSEWTLDRRPGLLGGGGNPAAVTGSGMTATVGAFAAVVPGASSPTQGPYLVVSTDPVEVPLVDGPAVGDRVDVLGVVVHDDVYDSTGAVSAEVRVIDPAVDVTTLPLHGVTVPQGASVGTGGVPWSSAVTDRRVYTATHGGVISVPDMAARNRLGAVRDGTLVHVFATDALYMRLPTGWTPAAGQPLYDALAGIFQRRPGAWTQATLAAGITHGAGSPVELCRTPDGLVHMRGTFTTGRPINNTELGQVPAGMEPQRLTRWSTAAAQSQPNNSARVEVQPSGIIRAYAVYEPSWVSADNVTWWGTT</sequence>
<evidence type="ECO:0000313" key="1">
    <source>
        <dbReference type="EMBL" id="MEE2041286.1"/>
    </source>
</evidence>
<proteinExistence type="predicted"/>